<sequence length="293" mass="33335">MAKISDTNRPSTDDSETTTNTIPLFFILLCTFCMAVLYSNILTYHLTITQLHSYGNGSAADFYNEYGVREINESRVKVTIQKHRFLSNPQKEALISVAPLGGLISWFPIAVAYNQMGFRRCFVMCAVLSLIPSMLVPLCTSARTFLLAIVIRILQGFSLASFLPYLCKMALFIPMNHIAVPTIVFTYIQMAAFFGFPIFSLLSWSNLGWHSVHYGCCIATTILFIIFMLINYDDEFKEKANREGTFNALFTYERCRSPIINLRLPYLSIYQVRKQINICSHCSCFQINLISMS</sequence>
<dbReference type="STRING" id="29172.A0A0D8XE98"/>
<name>A0A0D8XE98_DICVI</name>
<accession>A0A0D8XE98</accession>
<evidence type="ECO:0000313" key="2">
    <source>
        <dbReference type="EMBL" id="KJH41989.1"/>
    </source>
</evidence>
<dbReference type="AlphaFoldDB" id="A0A0D8XE98"/>
<feature type="transmembrane region" description="Helical" evidence="1">
    <location>
        <begin position="144"/>
        <end position="166"/>
    </location>
</feature>
<feature type="transmembrane region" description="Helical" evidence="1">
    <location>
        <begin position="178"/>
        <end position="199"/>
    </location>
</feature>
<dbReference type="PANTHER" id="PTHR45757">
    <property type="entry name" value="PROTEIN CBG23364-RELATED"/>
    <property type="match status" value="1"/>
</dbReference>
<dbReference type="PANTHER" id="PTHR45757:SF20">
    <property type="entry name" value="MFS DOMAIN-CONTAINING PROTEIN"/>
    <property type="match status" value="1"/>
</dbReference>
<evidence type="ECO:0000256" key="1">
    <source>
        <dbReference type="SAM" id="Phobius"/>
    </source>
</evidence>
<feature type="transmembrane region" description="Helical" evidence="1">
    <location>
        <begin position="93"/>
        <end position="114"/>
    </location>
</feature>
<keyword evidence="1" id="KW-1133">Transmembrane helix</keyword>
<dbReference type="OrthoDB" id="5784438at2759"/>
<dbReference type="SUPFAM" id="SSF103473">
    <property type="entry name" value="MFS general substrate transporter"/>
    <property type="match status" value="1"/>
</dbReference>
<keyword evidence="1" id="KW-0812">Transmembrane</keyword>
<dbReference type="Proteomes" id="UP000053766">
    <property type="component" value="Unassembled WGS sequence"/>
</dbReference>
<feature type="transmembrane region" description="Helical" evidence="1">
    <location>
        <begin position="121"/>
        <end position="138"/>
    </location>
</feature>
<keyword evidence="1" id="KW-0472">Membrane</keyword>
<keyword evidence="3" id="KW-1185">Reference proteome</keyword>
<gene>
    <name evidence="2" type="ORF">DICVIV_12037</name>
</gene>
<dbReference type="Pfam" id="PF07690">
    <property type="entry name" value="MFS_1"/>
    <property type="match status" value="1"/>
</dbReference>
<protein>
    <recommendedName>
        <fullName evidence="4">Major facilitator superfamily (MFS) profile domain-containing protein</fullName>
    </recommendedName>
</protein>
<dbReference type="InterPro" id="IPR036259">
    <property type="entry name" value="MFS_trans_sf"/>
</dbReference>
<reference evidence="2 3" key="1">
    <citation type="submission" date="2013-11" db="EMBL/GenBank/DDBJ databases">
        <title>Draft genome of the bovine lungworm Dictyocaulus viviparus.</title>
        <authorList>
            <person name="Mitreva M."/>
        </authorList>
    </citation>
    <scope>NUCLEOTIDE SEQUENCE [LARGE SCALE GENOMIC DNA]</scope>
    <source>
        <strain evidence="2 3">HannoverDv2000</strain>
    </source>
</reference>
<dbReference type="Gene3D" id="1.20.1250.20">
    <property type="entry name" value="MFS general substrate transporter like domains"/>
    <property type="match status" value="1"/>
</dbReference>
<reference evidence="3" key="2">
    <citation type="journal article" date="2016" name="Sci. Rep.">
        <title>Dictyocaulus viviparus genome, variome and transcriptome elucidate lungworm biology and support future intervention.</title>
        <authorList>
            <person name="McNulty S.N."/>
            <person name="Strube C."/>
            <person name="Rosa B.A."/>
            <person name="Martin J.C."/>
            <person name="Tyagi R."/>
            <person name="Choi Y.J."/>
            <person name="Wang Q."/>
            <person name="Hallsworth Pepin K."/>
            <person name="Zhang X."/>
            <person name="Ozersky P."/>
            <person name="Wilson R.K."/>
            <person name="Sternberg P.W."/>
            <person name="Gasser R.B."/>
            <person name="Mitreva M."/>
        </authorList>
    </citation>
    <scope>NUCLEOTIDE SEQUENCE [LARGE SCALE GENOMIC DNA]</scope>
    <source>
        <strain evidence="3">HannoverDv2000</strain>
    </source>
</reference>
<evidence type="ECO:0008006" key="4">
    <source>
        <dbReference type="Google" id="ProtNLM"/>
    </source>
</evidence>
<dbReference type="GO" id="GO:0016020">
    <property type="term" value="C:membrane"/>
    <property type="evidence" value="ECO:0007669"/>
    <property type="project" value="TreeGrafter"/>
</dbReference>
<evidence type="ECO:0000313" key="3">
    <source>
        <dbReference type="Proteomes" id="UP000053766"/>
    </source>
</evidence>
<dbReference type="GO" id="GO:0022857">
    <property type="term" value="F:transmembrane transporter activity"/>
    <property type="evidence" value="ECO:0007669"/>
    <property type="project" value="InterPro"/>
</dbReference>
<proteinExistence type="predicted"/>
<feature type="transmembrane region" description="Helical" evidence="1">
    <location>
        <begin position="21"/>
        <end position="41"/>
    </location>
</feature>
<organism evidence="2 3">
    <name type="scientific">Dictyocaulus viviparus</name>
    <name type="common">Bovine lungworm</name>
    <dbReference type="NCBI Taxonomy" id="29172"/>
    <lineage>
        <taxon>Eukaryota</taxon>
        <taxon>Metazoa</taxon>
        <taxon>Ecdysozoa</taxon>
        <taxon>Nematoda</taxon>
        <taxon>Chromadorea</taxon>
        <taxon>Rhabditida</taxon>
        <taxon>Rhabditina</taxon>
        <taxon>Rhabditomorpha</taxon>
        <taxon>Strongyloidea</taxon>
        <taxon>Metastrongylidae</taxon>
        <taxon>Dictyocaulus</taxon>
    </lineage>
</organism>
<dbReference type="InterPro" id="IPR011701">
    <property type="entry name" value="MFS"/>
</dbReference>
<dbReference type="EMBL" id="KN716727">
    <property type="protein sequence ID" value="KJH41989.1"/>
    <property type="molecule type" value="Genomic_DNA"/>
</dbReference>
<feature type="transmembrane region" description="Helical" evidence="1">
    <location>
        <begin position="211"/>
        <end position="232"/>
    </location>
</feature>